<dbReference type="Proteomes" id="UP000039865">
    <property type="component" value="Unassembled WGS sequence"/>
</dbReference>
<dbReference type="FunFam" id="3.30.479.30:FF:000004">
    <property type="entry name" value="Putative membrane protease family, stomatin"/>
    <property type="match status" value="1"/>
</dbReference>
<evidence type="ECO:0000313" key="6">
    <source>
        <dbReference type="Proteomes" id="UP000039865"/>
    </source>
</evidence>
<dbReference type="PANTHER" id="PTHR43327">
    <property type="entry name" value="STOMATIN-LIKE PROTEIN 2, MITOCHONDRIAL"/>
    <property type="match status" value="1"/>
</dbReference>
<dbReference type="EMBL" id="CCKQ01013392">
    <property type="protein sequence ID" value="CDW85053.1"/>
    <property type="molecule type" value="Genomic_DNA"/>
</dbReference>
<evidence type="ECO:0000256" key="1">
    <source>
        <dbReference type="ARBA" id="ARBA00004173"/>
    </source>
</evidence>
<gene>
    <name evidence="5" type="primary">Contig4747.g5068</name>
    <name evidence="5" type="ORF">STYLEM_14123</name>
</gene>
<comment type="similarity">
    <text evidence="2">Belongs to the band 7/mec-2 family.</text>
</comment>
<feature type="domain" description="Band 7" evidence="4">
    <location>
        <begin position="6"/>
        <end position="164"/>
    </location>
</feature>
<dbReference type="SMART" id="SM00244">
    <property type="entry name" value="PHB"/>
    <property type="match status" value="1"/>
</dbReference>
<dbReference type="GO" id="GO:0005886">
    <property type="term" value="C:plasma membrane"/>
    <property type="evidence" value="ECO:0007669"/>
    <property type="project" value="UniProtKB-ARBA"/>
</dbReference>
<comment type="subcellular location">
    <subcellularLocation>
        <location evidence="1">Mitochondrion</location>
    </subcellularLocation>
</comment>
<dbReference type="InterPro" id="IPR036013">
    <property type="entry name" value="Band_7/SPFH_dom_sf"/>
</dbReference>
<evidence type="ECO:0000256" key="3">
    <source>
        <dbReference type="ARBA" id="ARBA00023128"/>
    </source>
</evidence>
<proteinExistence type="inferred from homology"/>
<reference evidence="5 6" key="1">
    <citation type="submission" date="2014-06" db="EMBL/GenBank/DDBJ databases">
        <authorList>
            <person name="Swart Estienne"/>
        </authorList>
    </citation>
    <scope>NUCLEOTIDE SEQUENCE [LARGE SCALE GENOMIC DNA]</scope>
    <source>
        <strain evidence="5 6">130c</strain>
    </source>
</reference>
<evidence type="ECO:0000256" key="2">
    <source>
        <dbReference type="ARBA" id="ARBA00008164"/>
    </source>
</evidence>
<protein>
    <submittedName>
        <fullName evidence="5">Stomatin 2</fullName>
    </submittedName>
</protein>
<dbReference type="PANTHER" id="PTHR43327:SF10">
    <property type="entry name" value="STOMATIN-LIKE PROTEIN 2, MITOCHONDRIAL"/>
    <property type="match status" value="1"/>
</dbReference>
<dbReference type="InterPro" id="IPR001972">
    <property type="entry name" value="Stomatin_HflK_fam"/>
</dbReference>
<dbReference type="InterPro" id="IPR050710">
    <property type="entry name" value="Band7/mec-2_domain"/>
</dbReference>
<dbReference type="OrthoDB" id="434619at2759"/>
<dbReference type="Gene3D" id="3.30.479.30">
    <property type="entry name" value="Band 7 domain"/>
    <property type="match status" value="1"/>
</dbReference>
<dbReference type="OMA" id="AENPIFA"/>
<dbReference type="SUPFAM" id="SSF117892">
    <property type="entry name" value="Band 7/SPFH domain"/>
    <property type="match status" value="1"/>
</dbReference>
<dbReference type="CDD" id="cd08829">
    <property type="entry name" value="SPFH_paraslipin"/>
    <property type="match status" value="1"/>
</dbReference>
<evidence type="ECO:0000313" key="5">
    <source>
        <dbReference type="EMBL" id="CDW85053.1"/>
    </source>
</evidence>
<keyword evidence="3" id="KW-0496">Mitochondrion</keyword>
<dbReference type="InterPro" id="IPR032435">
    <property type="entry name" value="STML2-like_C"/>
</dbReference>
<dbReference type="Pfam" id="PF16200">
    <property type="entry name" value="Band_7_C"/>
    <property type="match status" value="1"/>
</dbReference>
<dbReference type="InterPro" id="IPR001107">
    <property type="entry name" value="Band_7"/>
</dbReference>
<sequence>MSKIFMPFVLVPQQHIMIVERFGRYMRTLEPGFKFKLPLFESVAYHHSLKEQVLGIDSQTAITRDNVKIRIDGVMYFKITDPFKASYEVAQPIRALSLLAQTSMRSEIGKLDLDRTFEERESLNVNIKEALNEASVKWGIECMRYEIKDIKPPEEIKRSMELQAESERIKRSKILNSEGERQSKINIAEGIKQSAILDGQGNASKILEEARGICQSLERIAKSIESGPGGRGQDALRLKLTEQYLEALNQILSTSRVLMLPNESGSGNSDQWSTSKIATAMTLYKQILGPAGQAVAQAAGKAEGDLFNELRQRVAQLDQQSSATQNQVVRERKFQYHDDKALYSDQ</sequence>
<name>A0A078AW78_STYLE</name>
<dbReference type="GO" id="GO:0005739">
    <property type="term" value="C:mitochondrion"/>
    <property type="evidence" value="ECO:0007669"/>
    <property type="project" value="UniProtKB-SubCell"/>
</dbReference>
<dbReference type="GO" id="GO:0098552">
    <property type="term" value="C:side of membrane"/>
    <property type="evidence" value="ECO:0007669"/>
    <property type="project" value="UniProtKB-ARBA"/>
</dbReference>
<evidence type="ECO:0000259" key="4">
    <source>
        <dbReference type="SMART" id="SM00244"/>
    </source>
</evidence>
<dbReference type="AlphaFoldDB" id="A0A078AW78"/>
<organism evidence="5 6">
    <name type="scientific">Stylonychia lemnae</name>
    <name type="common">Ciliate</name>
    <dbReference type="NCBI Taxonomy" id="5949"/>
    <lineage>
        <taxon>Eukaryota</taxon>
        <taxon>Sar</taxon>
        <taxon>Alveolata</taxon>
        <taxon>Ciliophora</taxon>
        <taxon>Intramacronucleata</taxon>
        <taxon>Spirotrichea</taxon>
        <taxon>Stichotrichia</taxon>
        <taxon>Sporadotrichida</taxon>
        <taxon>Oxytrichidae</taxon>
        <taxon>Stylonychinae</taxon>
        <taxon>Stylonychia</taxon>
    </lineage>
</organism>
<keyword evidence="6" id="KW-1185">Reference proteome</keyword>
<dbReference type="Pfam" id="PF01145">
    <property type="entry name" value="Band_7"/>
    <property type="match status" value="1"/>
</dbReference>
<accession>A0A078AW78</accession>
<dbReference type="InParanoid" id="A0A078AW78"/>
<dbReference type="GO" id="GO:0007005">
    <property type="term" value="P:mitochondrion organization"/>
    <property type="evidence" value="ECO:0007669"/>
    <property type="project" value="TreeGrafter"/>
</dbReference>
<dbReference type="PRINTS" id="PR00721">
    <property type="entry name" value="STOMATIN"/>
</dbReference>